<dbReference type="InterPro" id="IPR050695">
    <property type="entry name" value="N-acetylmuramoyl_amidase_3"/>
</dbReference>
<evidence type="ECO:0000256" key="5">
    <source>
        <dbReference type="SAM" id="MobiDB-lite"/>
    </source>
</evidence>
<evidence type="ECO:0000313" key="7">
    <source>
        <dbReference type="EMBL" id="TVM33377.1"/>
    </source>
</evidence>
<accession>A0A6P1ZFU2</accession>
<evidence type="ECO:0000256" key="2">
    <source>
        <dbReference type="ARBA" id="ARBA00011901"/>
    </source>
</evidence>
<evidence type="ECO:0000256" key="1">
    <source>
        <dbReference type="ARBA" id="ARBA00001561"/>
    </source>
</evidence>
<dbReference type="EC" id="3.5.1.28" evidence="2"/>
<dbReference type="PANTHER" id="PTHR30404:SF0">
    <property type="entry name" value="N-ACETYLMURAMOYL-L-ALANINE AMIDASE AMIC"/>
    <property type="match status" value="1"/>
</dbReference>
<dbReference type="Pfam" id="PF14559">
    <property type="entry name" value="TPR_19"/>
    <property type="match status" value="1"/>
</dbReference>
<dbReference type="GO" id="GO:0051536">
    <property type="term" value="F:iron-sulfur cluster binding"/>
    <property type="evidence" value="ECO:0007669"/>
    <property type="project" value="UniProtKB-KW"/>
</dbReference>
<dbReference type="CDD" id="cd02696">
    <property type="entry name" value="MurNAc-LAA"/>
    <property type="match status" value="1"/>
</dbReference>
<comment type="catalytic activity">
    <reaction evidence="1">
        <text>Hydrolyzes the link between N-acetylmuramoyl residues and L-amino acid residues in certain cell-wall glycopeptides.</text>
        <dbReference type="EC" id="3.5.1.28"/>
    </reaction>
</comment>
<dbReference type="OrthoDB" id="9806267at2"/>
<evidence type="ECO:0000256" key="3">
    <source>
        <dbReference type="ARBA" id="ARBA00022801"/>
    </source>
</evidence>
<dbReference type="SUPFAM" id="SSF48452">
    <property type="entry name" value="TPR-like"/>
    <property type="match status" value="1"/>
</dbReference>
<feature type="compositionally biased region" description="Acidic residues" evidence="5">
    <location>
        <begin position="139"/>
        <end position="149"/>
    </location>
</feature>
<dbReference type="GO" id="GO:0030288">
    <property type="term" value="C:outer membrane-bounded periplasmic space"/>
    <property type="evidence" value="ECO:0007669"/>
    <property type="project" value="TreeGrafter"/>
</dbReference>
<dbReference type="EMBL" id="QMIF01000007">
    <property type="protein sequence ID" value="TVM33377.1"/>
    <property type="molecule type" value="Genomic_DNA"/>
</dbReference>
<reference evidence="7 8" key="1">
    <citation type="submission" date="2018-06" db="EMBL/GenBank/DDBJ databases">
        <title>Complete genome of Desulfovibrio marinus P48SEP.</title>
        <authorList>
            <person name="Crispim J.S."/>
            <person name="Vidigal P.M.P."/>
            <person name="Silva L.C.F."/>
            <person name="Araujo L.C."/>
            <person name="Laguardia C.N."/>
            <person name="Dias R.S."/>
            <person name="Sousa M.P."/>
            <person name="Paula S.O."/>
            <person name="Silva C."/>
        </authorList>
    </citation>
    <scope>NUCLEOTIDE SEQUENCE [LARGE SCALE GENOMIC DNA]</scope>
    <source>
        <strain evidence="7 8">P48SEP</strain>
    </source>
</reference>
<keyword evidence="4" id="KW-0408">Iron</keyword>
<dbReference type="SUPFAM" id="SSF53187">
    <property type="entry name" value="Zn-dependent exopeptidases"/>
    <property type="match status" value="1"/>
</dbReference>
<protein>
    <recommendedName>
        <fullName evidence="2">N-acetylmuramoyl-L-alanine amidase</fullName>
        <ecNumber evidence="2">3.5.1.28</ecNumber>
    </recommendedName>
</protein>
<feature type="domain" description="MurNAc-LAA" evidence="6">
    <location>
        <begin position="244"/>
        <end position="407"/>
    </location>
</feature>
<proteinExistence type="predicted"/>
<dbReference type="GO" id="GO:0008745">
    <property type="term" value="F:N-acetylmuramoyl-L-alanine amidase activity"/>
    <property type="evidence" value="ECO:0007669"/>
    <property type="project" value="UniProtKB-EC"/>
</dbReference>
<dbReference type="Gene3D" id="1.25.40.10">
    <property type="entry name" value="Tetratricopeptide repeat domain"/>
    <property type="match status" value="1"/>
</dbReference>
<name>A0A6P1ZFU2_9BACT</name>
<dbReference type="Pfam" id="PF01520">
    <property type="entry name" value="Amidase_3"/>
    <property type="match status" value="1"/>
</dbReference>
<dbReference type="PROSITE" id="PS51318">
    <property type="entry name" value="TAT"/>
    <property type="match status" value="1"/>
</dbReference>
<sequence length="418" mass="44665">MPVRARELHRTMTPISRRSFLIAGMFGLAGVLAPGPGVLSSLAAGGQDPVALGIEGQNLLAAGEPQQAMAVLGRALSMVPDDPWLTSLLGRAYLAAGDHVKAGEALHAAASCAPEDEYGKLVRSWLDETQPREETAAQETEESAIPEESSEPKAADTDMTPLEREAQKEKAALSDTRTSAMRVVLDPGHGGFDPGAVGPNGLQEKDVVLDVARRTARAIEAEAPGTRVFLTRSDDYYLPLSARTALANRYAADIFISCHANASRTRSAHGVETYHCASRASSREAARVAAMENAALALDEAQKSADRKADWRPVCAVDVESILARWQSAHHWEEGARASVVMQDVLSRNLDMRDRGVHAANFFVLRNARMPAVLLETGFVSNPAEESRLSRPETRDQVAAAVAHGVAALARNGREGAA</sequence>
<feature type="compositionally biased region" description="Basic and acidic residues" evidence="5">
    <location>
        <begin position="150"/>
        <end position="172"/>
    </location>
</feature>
<dbReference type="InterPro" id="IPR011990">
    <property type="entry name" value="TPR-like_helical_dom_sf"/>
</dbReference>
<dbReference type="GO" id="GO:0009253">
    <property type="term" value="P:peptidoglycan catabolic process"/>
    <property type="evidence" value="ECO:0007669"/>
    <property type="project" value="InterPro"/>
</dbReference>
<dbReference type="FunFam" id="3.40.630.40:FF:000005">
    <property type="entry name" value="N-acetylmuramoyl-L-alanine amidase (AmiA)"/>
    <property type="match status" value="1"/>
</dbReference>
<feature type="region of interest" description="Disordered" evidence="5">
    <location>
        <begin position="130"/>
        <end position="179"/>
    </location>
</feature>
<comment type="caution">
    <text evidence="7">The sequence shown here is derived from an EMBL/GenBank/DDBJ whole genome shotgun (WGS) entry which is preliminary data.</text>
</comment>
<evidence type="ECO:0000313" key="8">
    <source>
        <dbReference type="Proteomes" id="UP000434052"/>
    </source>
</evidence>
<gene>
    <name evidence="7" type="ORF">DQK91_11980</name>
</gene>
<organism evidence="7 8">
    <name type="scientific">Oceanidesulfovibrio marinus</name>
    <dbReference type="NCBI Taxonomy" id="370038"/>
    <lineage>
        <taxon>Bacteria</taxon>
        <taxon>Pseudomonadati</taxon>
        <taxon>Thermodesulfobacteriota</taxon>
        <taxon>Desulfovibrionia</taxon>
        <taxon>Desulfovibrionales</taxon>
        <taxon>Desulfovibrionaceae</taxon>
        <taxon>Oceanidesulfovibrio</taxon>
    </lineage>
</organism>
<dbReference type="Gene3D" id="3.40.630.40">
    <property type="entry name" value="Zn-dependent exopeptidases"/>
    <property type="match status" value="1"/>
</dbReference>
<dbReference type="InterPro" id="IPR006311">
    <property type="entry name" value="TAT_signal"/>
</dbReference>
<dbReference type="PANTHER" id="PTHR30404">
    <property type="entry name" value="N-ACETYLMURAMOYL-L-ALANINE AMIDASE"/>
    <property type="match status" value="1"/>
</dbReference>
<dbReference type="Proteomes" id="UP000434052">
    <property type="component" value="Unassembled WGS sequence"/>
</dbReference>
<dbReference type="AlphaFoldDB" id="A0A6P1ZFU2"/>
<keyword evidence="3" id="KW-0378">Hydrolase</keyword>
<keyword evidence="4" id="KW-0479">Metal-binding</keyword>
<dbReference type="InterPro" id="IPR002508">
    <property type="entry name" value="MurNAc-LAA_cat"/>
</dbReference>
<evidence type="ECO:0000256" key="4">
    <source>
        <dbReference type="ARBA" id="ARBA00023014"/>
    </source>
</evidence>
<keyword evidence="4" id="KW-0411">Iron-sulfur</keyword>
<dbReference type="SMART" id="SM00646">
    <property type="entry name" value="Ami_3"/>
    <property type="match status" value="1"/>
</dbReference>
<evidence type="ECO:0000259" key="6">
    <source>
        <dbReference type="SMART" id="SM00646"/>
    </source>
</evidence>